<comment type="function">
    <text evidence="4">Responsible for synthesis of pseudouridine from uracil-13 in transfer RNAs.</text>
</comment>
<dbReference type="GO" id="GO:0005829">
    <property type="term" value="C:cytosol"/>
    <property type="evidence" value="ECO:0007669"/>
    <property type="project" value="TreeGrafter"/>
</dbReference>
<dbReference type="AlphaFoldDB" id="A0A517SHJ8"/>
<evidence type="ECO:0000256" key="3">
    <source>
        <dbReference type="ARBA" id="ARBA00023235"/>
    </source>
</evidence>
<dbReference type="InterPro" id="IPR042214">
    <property type="entry name" value="TruD_catalytic"/>
</dbReference>
<dbReference type="InParanoid" id="A0A517SHJ8"/>
<dbReference type="EMBL" id="CP036271">
    <property type="protein sequence ID" value="QDT55595.1"/>
    <property type="molecule type" value="Genomic_DNA"/>
</dbReference>
<protein>
    <recommendedName>
        <fullName evidence="4">tRNA pseudouridine synthase D</fullName>
        <ecNumber evidence="4">5.4.99.27</ecNumber>
    </recommendedName>
    <alternativeName>
        <fullName evidence="4">tRNA pseudouridine(13) synthase</fullName>
    </alternativeName>
    <alternativeName>
        <fullName evidence="4">tRNA pseudouridylate synthase D</fullName>
    </alternativeName>
    <alternativeName>
        <fullName evidence="4">tRNA-uridine isomerase D</fullName>
    </alternativeName>
</protein>
<accession>A0A517SHJ8</accession>
<evidence type="ECO:0000256" key="5">
    <source>
        <dbReference type="SAM" id="MobiDB-lite"/>
    </source>
</evidence>
<dbReference type="Proteomes" id="UP000315700">
    <property type="component" value="Chromosome"/>
</dbReference>
<evidence type="ECO:0000313" key="8">
    <source>
        <dbReference type="Proteomes" id="UP000315700"/>
    </source>
</evidence>
<evidence type="ECO:0000259" key="6">
    <source>
        <dbReference type="PROSITE" id="PS50984"/>
    </source>
</evidence>
<dbReference type="SUPFAM" id="SSF55120">
    <property type="entry name" value="Pseudouridine synthase"/>
    <property type="match status" value="1"/>
</dbReference>
<evidence type="ECO:0000256" key="2">
    <source>
        <dbReference type="ARBA" id="ARBA00022694"/>
    </source>
</evidence>
<comment type="catalytic activity">
    <reaction evidence="4">
        <text>uridine(13) in tRNA = pseudouridine(13) in tRNA</text>
        <dbReference type="Rhea" id="RHEA:42540"/>
        <dbReference type="Rhea" id="RHEA-COMP:10105"/>
        <dbReference type="Rhea" id="RHEA-COMP:10106"/>
        <dbReference type="ChEBI" id="CHEBI:65314"/>
        <dbReference type="ChEBI" id="CHEBI:65315"/>
        <dbReference type="EC" id="5.4.99.27"/>
    </reaction>
</comment>
<evidence type="ECO:0000256" key="4">
    <source>
        <dbReference type="HAMAP-Rule" id="MF_01082"/>
    </source>
</evidence>
<dbReference type="HAMAP" id="MF_01082">
    <property type="entry name" value="TruD"/>
    <property type="match status" value="1"/>
</dbReference>
<dbReference type="InterPro" id="IPR050170">
    <property type="entry name" value="TruD_pseudoU_synthase"/>
</dbReference>
<dbReference type="PROSITE" id="PS50984">
    <property type="entry name" value="TRUD"/>
    <property type="match status" value="1"/>
</dbReference>
<evidence type="ECO:0000256" key="1">
    <source>
        <dbReference type="ARBA" id="ARBA00007953"/>
    </source>
</evidence>
<evidence type="ECO:0000313" key="7">
    <source>
        <dbReference type="EMBL" id="QDT55595.1"/>
    </source>
</evidence>
<dbReference type="PANTHER" id="PTHR47811">
    <property type="entry name" value="TRNA PSEUDOURIDINE SYNTHASE D"/>
    <property type="match status" value="1"/>
</dbReference>
<dbReference type="PROSITE" id="PS01268">
    <property type="entry name" value="UPF0024"/>
    <property type="match status" value="1"/>
</dbReference>
<dbReference type="InterPro" id="IPR020119">
    <property type="entry name" value="PsdUridine_synth_TruD_CS"/>
</dbReference>
<dbReference type="PANTHER" id="PTHR47811:SF1">
    <property type="entry name" value="TRNA PSEUDOURIDINE SYNTHASE D"/>
    <property type="match status" value="1"/>
</dbReference>
<name>A0A517SHJ8_9PLAN</name>
<proteinExistence type="inferred from homology"/>
<keyword evidence="3 4" id="KW-0413">Isomerase</keyword>
<dbReference type="GO" id="GO:0160150">
    <property type="term" value="F:tRNA pseudouridine(13) synthase activity"/>
    <property type="evidence" value="ECO:0007669"/>
    <property type="project" value="UniProtKB-EC"/>
</dbReference>
<dbReference type="FunCoup" id="A0A517SHJ8">
    <property type="interactions" value="42"/>
</dbReference>
<feature type="region of interest" description="Disordered" evidence="5">
    <location>
        <begin position="265"/>
        <end position="286"/>
    </location>
</feature>
<dbReference type="InterPro" id="IPR011760">
    <property type="entry name" value="PsdUridine_synth_TruD_insert"/>
</dbReference>
<dbReference type="InterPro" id="IPR043165">
    <property type="entry name" value="TruD_insert_sf"/>
</dbReference>
<dbReference type="Pfam" id="PF01142">
    <property type="entry name" value="TruD"/>
    <property type="match status" value="2"/>
</dbReference>
<dbReference type="InterPro" id="IPR001656">
    <property type="entry name" value="PsdUridine_synth_TruD"/>
</dbReference>
<keyword evidence="8" id="KW-1185">Reference proteome</keyword>
<dbReference type="Gene3D" id="3.30.2340.10">
    <property type="entry name" value="TruD, insertion domain"/>
    <property type="match status" value="1"/>
</dbReference>
<dbReference type="EC" id="5.4.99.27" evidence="4"/>
<dbReference type="GO" id="GO:0003723">
    <property type="term" value="F:RNA binding"/>
    <property type="evidence" value="ECO:0007669"/>
    <property type="project" value="InterPro"/>
</dbReference>
<dbReference type="GO" id="GO:0031119">
    <property type="term" value="P:tRNA pseudouridine synthesis"/>
    <property type="evidence" value="ECO:0007669"/>
    <property type="project" value="UniProtKB-UniRule"/>
</dbReference>
<keyword evidence="2 4" id="KW-0819">tRNA processing</keyword>
<dbReference type="InterPro" id="IPR020103">
    <property type="entry name" value="PsdUridine_synth_cat_dom_sf"/>
</dbReference>
<reference evidence="7 8" key="1">
    <citation type="submission" date="2019-02" db="EMBL/GenBank/DDBJ databases">
        <title>Deep-cultivation of Planctomycetes and their phenomic and genomic characterization uncovers novel biology.</title>
        <authorList>
            <person name="Wiegand S."/>
            <person name="Jogler M."/>
            <person name="Boedeker C."/>
            <person name="Pinto D."/>
            <person name="Vollmers J."/>
            <person name="Rivas-Marin E."/>
            <person name="Kohn T."/>
            <person name="Peeters S.H."/>
            <person name="Heuer A."/>
            <person name="Rast P."/>
            <person name="Oberbeckmann S."/>
            <person name="Bunk B."/>
            <person name="Jeske O."/>
            <person name="Meyerdierks A."/>
            <person name="Storesund J.E."/>
            <person name="Kallscheuer N."/>
            <person name="Luecker S."/>
            <person name="Lage O.M."/>
            <person name="Pohl T."/>
            <person name="Merkel B.J."/>
            <person name="Hornburger P."/>
            <person name="Mueller R.-W."/>
            <person name="Bruemmer F."/>
            <person name="Labrenz M."/>
            <person name="Spormann A.M."/>
            <person name="Op den Camp H."/>
            <person name="Overmann J."/>
            <person name="Amann R."/>
            <person name="Jetten M.S.M."/>
            <person name="Mascher T."/>
            <person name="Medema M.H."/>
            <person name="Devos D.P."/>
            <person name="Kaster A.-K."/>
            <person name="Ovreas L."/>
            <person name="Rohde M."/>
            <person name="Galperin M.Y."/>
            <person name="Jogler C."/>
        </authorList>
    </citation>
    <scope>NUCLEOTIDE SEQUENCE [LARGE SCALE GENOMIC DNA]</scope>
    <source>
        <strain evidence="7 8">Pan44</strain>
    </source>
</reference>
<sequence length="368" mass="39781">MDRETGTGPLPAGNMPARSAIGYLTPGELSTGGELKTSPEDFVVEELPAYLPGGAGEHLYLWIEKRDVSADFLLDQLARALNISRGDIGTAGIKDRRAVTRQWVSVPARCAALIPELAIDGVRVLESALHGNKLRTGHLVGNRFEIRLRGINDSATAVVPQLVEQLRTRGIPNLYGDQRFGIENQTLSLGLSILRGERSPRSIPYAKRKFLLRLALSAVQSALFNEALAERLRAGTIDKVQTGDVMQVVASGGCFVAEDPAVEQPRRDSGETVITGPMFGPRMKSPEGDVREFESGLLARWGFEAAAFEKFPDLTSGTRRPYLVPAGDLEATVDGDGLLLKFQLPAGAYATSVVREFLKGDRGFPCGP</sequence>
<gene>
    <name evidence="7" type="primary">truD_2</name>
    <name evidence="4" type="synonym">truD</name>
    <name evidence="7" type="ORF">Pan44_36410</name>
</gene>
<organism evidence="7 8">
    <name type="scientific">Caulifigura coniformis</name>
    <dbReference type="NCBI Taxonomy" id="2527983"/>
    <lineage>
        <taxon>Bacteria</taxon>
        <taxon>Pseudomonadati</taxon>
        <taxon>Planctomycetota</taxon>
        <taxon>Planctomycetia</taxon>
        <taxon>Planctomycetales</taxon>
        <taxon>Planctomycetaceae</taxon>
        <taxon>Caulifigura</taxon>
    </lineage>
</organism>
<comment type="similarity">
    <text evidence="1 4">Belongs to the pseudouridine synthase TruD family.</text>
</comment>
<dbReference type="Gene3D" id="3.30.2350.20">
    <property type="entry name" value="TruD, catalytic domain"/>
    <property type="match status" value="1"/>
</dbReference>
<feature type="active site" description="Nucleophile" evidence="4">
    <location>
        <position position="95"/>
    </location>
</feature>
<feature type="domain" description="TRUD" evidence="6">
    <location>
        <begin position="170"/>
        <end position="324"/>
    </location>
</feature>
<dbReference type="KEGG" id="ccos:Pan44_36410"/>